<evidence type="ECO:0000313" key="2">
    <source>
        <dbReference type="Proteomes" id="UP000596063"/>
    </source>
</evidence>
<evidence type="ECO:0000313" key="1">
    <source>
        <dbReference type="EMBL" id="QQD19007.1"/>
    </source>
</evidence>
<dbReference type="InterPro" id="IPR006311">
    <property type="entry name" value="TAT_signal"/>
</dbReference>
<sequence length="460" mass="52535">MHIRKYDFDYSRRFFLEKTAKGLGGAGVLGSMWPMVAHSGEWNKAYPEELTSIEAHTKGKVKPGDVITADNVEHVEHLLDPVAAMQVKTMGRRIHIVEPVKDVSQLMPASFLEATLRNSGNAVLDKNGNVYNKDGSPWNGGMPFPNPKNGVEATYNLTLSWGRHDYSQYAVRDWDIDDDGDLSYQYDFVWCELNTTGRSDGKVWRDKKDLLRYQSVFFTAPNDSAGTSFLNVWHYDQRKFPDLHGYIPAFRRVRQFPTNQRFEPLVPGITLYLSDAWAAGDPLQTWGNYKIVGRQPMLGTIGPRNFHGGYNDNWEKPVHGGPKGQTFFDTYMELVPECLVVDAEPTGYSRAPVGKKRTWIDVRNQMYVAYNTFDRRGDIWKSFEPHYALQSNDKTTIMDGDHPAWSWSSVHSYDVQSARMSRFVQAKTVTGGYDSHYNEDRTDVYNKYLTIQAMQRLGAT</sequence>
<proteinExistence type="predicted"/>
<gene>
    <name evidence="1" type="ORF">I6N98_03875</name>
</gene>
<dbReference type="KEGG" id="snan:I6N98_03875"/>
<name>A0A7T4R2A7_9GAMM</name>
<dbReference type="Gene3D" id="2.50.20.10">
    <property type="entry name" value="Lipoprotein localisation LolA/LolB/LppX"/>
    <property type="match status" value="1"/>
</dbReference>
<dbReference type="EMBL" id="CP066167">
    <property type="protein sequence ID" value="QQD19007.1"/>
    <property type="molecule type" value="Genomic_DNA"/>
</dbReference>
<dbReference type="InterPro" id="IPR010752">
    <property type="entry name" value="DUF1329"/>
</dbReference>
<accession>A0A7T4R2A7</accession>
<keyword evidence="2" id="KW-1185">Reference proteome</keyword>
<organism evidence="1 2">
    <name type="scientific">Spongiibacter nanhainus</name>
    <dbReference type="NCBI Taxonomy" id="2794344"/>
    <lineage>
        <taxon>Bacteria</taxon>
        <taxon>Pseudomonadati</taxon>
        <taxon>Pseudomonadota</taxon>
        <taxon>Gammaproteobacteria</taxon>
        <taxon>Cellvibrionales</taxon>
        <taxon>Spongiibacteraceae</taxon>
        <taxon>Spongiibacter</taxon>
    </lineage>
</organism>
<dbReference type="Proteomes" id="UP000596063">
    <property type="component" value="Chromosome"/>
</dbReference>
<protein>
    <submittedName>
        <fullName evidence="1">DUF1329 domain-containing protein</fullName>
    </submittedName>
</protein>
<dbReference type="AlphaFoldDB" id="A0A7T4R2A7"/>
<reference evidence="1 2" key="1">
    <citation type="submission" date="2020-12" db="EMBL/GenBank/DDBJ databases">
        <authorList>
            <person name="Shan Y."/>
        </authorList>
    </citation>
    <scope>NUCLEOTIDE SEQUENCE [LARGE SCALE GENOMIC DNA]</scope>
    <source>
        <strain evidence="2">csc3.9</strain>
    </source>
</reference>
<dbReference type="Pfam" id="PF07044">
    <property type="entry name" value="DUF1329"/>
    <property type="match status" value="1"/>
</dbReference>
<dbReference type="PROSITE" id="PS51318">
    <property type="entry name" value="TAT"/>
    <property type="match status" value="1"/>
</dbReference>
<dbReference type="RefSeq" id="WP_198570492.1">
    <property type="nucleotide sequence ID" value="NZ_CP066167.1"/>
</dbReference>